<organism evidence="1 2">
    <name type="scientific">Kurthia sibirica</name>
    <dbReference type="NCBI Taxonomy" id="202750"/>
    <lineage>
        <taxon>Bacteria</taxon>
        <taxon>Bacillati</taxon>
        <taxon>Bacillota</taxon>
        <taxon>Bacilli</taxon>
        <taxon>Bacillales</taxon>
        <taxon>Caryophanaceae</taxon>
        <taxon>Kurthia</taxon>
    </lineage>
</organism>
<proteinExistence type="predicted"/>
<dbReference type="EMBL" id="QFVR01000029">
    <property type="protein sequence ID" value="PWI23911.1"/>
    <property type="molecule type" value="Genomic_DNA"/>
</dbReference>
<sequence>MVTAVTKSRNKLCLADMNEIYTDIPFENSTQFLDELFQKEFQFREEAKSECLMKKILFSFQWNEQIMYFTLAKYTDDILQWALI</sequence>
<evidence type="ECO:0000313" key="1">
    <source>
        <dbReference type="EMBL" id="PWI23911.1"/>
    </source>
</evidence>
<evidence type="ECO:0000313" key="2">
    <source>
        <dbReference type="Proteomes" id="UP000245938"/>
    </source>
</evidence>
<gene>
    <name evidence="1" type="ORF">DEX24_15390</name>
</gene>
<keyword evidence="2" id="KW-1185">Reference proteome</keyword>
<accession>A0A2U3AHI7</accession>
<dbReference type="Proteomes" id="UP000245938">
    <property type="component" value="Unassembled WGS sequence"/>
</dbReference>
<reference evidence="1 2" key="1">
    <citation type="submission" date="2018-05" db="EMBL/GenBank/DDBJ databases">
        <title>Kurthia sibirica genome sequence.</title>
        <authorList>
            <person name="Maclea K.S."/>
            <person name="Goen A.E."/>
        </authorList>
    </citation>
    <scope>NUCLEOTIDE SEQUENCE [LARGE SCALE GENOMIC DNA]</scope>
    <source>
        <strain evidence="1 2">ATCC 49154</strain>
    </source>
</reference>
<protein>
    <submittedName>
        <fullName evidence="1">Uncharacterized protein</fullName>
    </submittedName>
</protein>
<name>A0A2U3AHI7_9BACL</name>
<dbReference type="AlphaFoldDB" id="A0A2U3AHI7"/>
<comment type="caution">
    <text evidence="1">The sequence shown here is derived from an EMBL/GenBank/DDBJ whole genome shotgun (WGS) entry which is preliminary data.</text>
</comment>